<evidence type="ECO:0000313" key="2">
    <source>
        <dbReference type="Proteomes" id="UP000828390"/>
    </source>
</evidence>
<sequence length="101" mass="11044">MYVAVILTGIRGSATGLQPMALALPEMLAPPTVSNVKLENNTIKLTDMNNTTFVPIVSIPWFTSATPFPTLHLSDIYTKPIALKHKCHTDSSVNVNSESRY</sequence>
<protein>
    <submittedName>
        <fullName evidence="1">Uncharacterized protein</fullName>
    </submittedName>
</protein>
<organism evidence="1 2">
    <name type="scientific">Dreissena polymorpha</name>
    <name type="common">Zebra mussel</name>
    <name type="synonym">Mytilus polymorpha</name>
    <dbReference type="NCBI Taxonomy" id="45954"/>
    <lineage>
        <taxon>Eukaryota</taxon>
        <taxon>Metazoa</taxon>
        <taxon>Spiralia</taxon>
        <taxon>Lophotrochozoa</taxon>
        <taxon>Mollusca</taxon>
        <taxon>Bivalvia</taxon>
        <taxon>Autobranchia</taxon>
        <taxon>Heteroconchia</taxon>
        <taxon>Euheterodonta</taxon>
        <taxon>Imparidentia</taxon>
        <taxon>Neoheterodontei</taxon>
        <taxon>Myida</taxon>
        <taxon>Dreissenoidea</taxon>
        <taxon>Dreissenidae</taxon>
        <taxon>Dreissena</taxon>
    </lineage>
</organism>
<keyword evidence="2" id="KW-1185">Reference proteome</keyword>
<reference evidence="1" key="1">
    <citation type="journal article" date="2019" name="bioRxiv">
        <title>The Genome of the Zebra Mussel, Dreissena polymorpha: A Resource for Invasive Species Research.</title>
        <authorList>
            <person name="McCartney M.A."/>
            <person name="Auch B."/>
            <person name="Kono T."/>
            <person name="Mallez S."/>
            <person name="Zhang Y."/>
            <person name="Obille A."/>
            <person name="Becker A."/>
            <person name="Abrahante J.E."/>
            <person name="Garbe J."/>
            <person name="Badalamenti J.P."/>
            <person name="Herman A."/>
            <person name="Mangelson H."/>
            <person name="Liachko I."/>
            <person name="Sullivan S."/>
            <person name="Sone E.D."/>
            <person name="Koren S."/>
            <person name="Silverstein K.A.T."/>
            <person name="Beckman K.B."/>
            <person name="Gohl D.M."/>
        </authorList>
    </citation>
    <scope>NUCLEOTIDE SEQUENCE</scope>
    <source>
        <strain evidence="1">Duluth1</strain>
        <tissue evidence="1">Whole animal</tissue>
    </source>
</reference>
<reference evidence="1" key="2">
    <citation type="submission" date="2020-11" db="EMBL/GenBank/DDBJ databases">
        <authorList>
            <person name="McCartney M.A."/>
            <person name="Auch B."/>
            <person name="Kono T."/>
            <person name="Mallez S."/>
            <person name="Becker A."/>
            <person name="Gohl D.M."/>
            <person name="Silverstein K.A.T."/>
            <person name="Koren S."/>
            <person name="Bechman K.B."/>
            <person name="Herman A."/>
            <person name="Abrahante J.E."/>
            <person name="Garbe J."/>
        </authorList>
    </citation>
    <scope>NUCLEOTIDE SEQUENCE</scope>
    <source>
        <strain evidence="1">Duluth1</strain>
        <tissue evidence="1">Whole animal</tissue>
    </source>
</reference>
<name>A0A9D4CWD3_DREPO</name>
<gene>
    <name evidence="1" type="ORF">DPMN_039661</name>
</gene>
<dbReference type="EMBL" id="JAIWYP010000011">
    <property type="protein sequence ID" value="KAH3733236.1"/>
    <property type="molecule type" value="Genomic_DNA"/>
</dbReference>
<dbReference type="Proteomes" id="UP000828390">
    <property type="component" value="Unassembled WGS sequence"/>
</dbReference>
<dbReference type="AlphaFoldDB" id="A0A9D4CWD3"/>
<comment type="caution">
    <text evidence="1">The sequence shown here is derived from an EMBL/GenBank/DDBJ whole genome shotgun (WGS) entry which is preliminary data.</text>
</comment>
<evidence type="ECO:0000313" key="1">
    <source>
        <dbReference type="EMBL" id="KAH3733236.1"/>
    </source>
</evidence>
<accession>A0A9D4CWD3</accession>
<proteinExistence type="predicted"/>